<feature type="compositionally biased region" description="Pro residues" evidence="1">
    <location>
        <begin position="26"/>
        <end position="41"/>
    </location>
</feature>
<feature type="region of interest" description="Disordered" evidence="1">
    <location>
        <begin position="147"/>
        <end position="236"/>
    </location>
</feature>
<reference evidence="2 3" key="1">
    <citation type="journal article" date="2018" name="Nat. Genet.">
        <title>Extensive intraspecific gene order and gene structural variations between Mo17 and other maize genomes.</title>
        <authorList>
            <person name="Sun S."/>
            <person name="Zhou Y."/>
            <person name="Chen J."/>
            <person name="Shi J."/>
            <person name="Zhao H."/>
            <person name="Zhao H."/>
            <person name="Song W."/>
            <person name="Zhang M."/>
            <person name="Cui Y."/>
            <person name="Dong X."/>
            <person name="Liu H."/>
            <person name="Ma X."/>
            <person name="Jiao Y."/>
            <person name="Wang B."/>
            <person name="Wei X."/>
            <person name="Stein J.C."/>
            <person name="Glaubitz J.C."/>
            <person name="Lu F."/>
            <person name="Yu G."/>
            <person name="Liang C."/>
            <person name="Fengler K."/>
            <person name="Li B."/>
            <person name="Rafalski A."/>
            <person name="Schnable P.S."/>
            <person name="Ware D.H."/>
            <person name="Buckler E.S."/>
            <person name="Lai J."/>
        </authorList>
    </citation>
    <scope>NUCLEOTIDE SEQUENCE [LARGE SCALE GENOMIC DNA]</scope>
    <source>
        <strain evidence="3">cv. Missouri 17</strain>
        <tissue evidence="2">Seedling</tissue>
    </source>
</reference>
<feature type="compositionally biased region" description="Pro residues" evidence="1">
    <location>
        <begin position="147"/>
        <end position="168"/>
    </location>
</feature>
<evidence type="ECO:0000256" key="1">
    <source>
        <dbReference type="SAM" id="MobiDB-lite"/>
    </source>
</evidence>
<comment type="caution">
    <text evidence="2">The sequence shown here is derived from an EMBL/GenBank/DDBJ whole genome shotgun (WGS) entry which is preliminary data.</text>
</comment>
<proteinExistence type="predicted"/>
<gene>
    <name evidence="2" type="ORF">Zm00014a_016512</name>
</gene>
<accession>A0A3L6DMW8</accession>
<dbReference type="Proteomes" id="UP000251960">
    <property type="component" value="Chromosome 8"/>
</dbReference>
<feature type="non-terminal residue" evidence="2">
    <location>
        <position position="1"/>
    </location>
</feature>
<organism evidence="2 3">
    <name type="scientific">Zea mays</name>
    <name type="common">Maize</name>
    <dbReference type="NCBI Taxonomy" id="4577"/>
    <lineage>
        <taxon>Eukaryota</taxon>
        <taxon>Viridiplantae</taxon>
        <taxon>Streptophyta</taxon>
        <taxon>Embryophyta</taxon>
        <taxon>Tracheophyta</taxon>
        <taxon>Spermatophyta</taxon>
        <taxon>Magnoliopsida</taxon>
        <taxon>Liliopsida</taxon>
        <taxon>Poales</taxon>
        <taxon>Poaceae</taxon>
        <taxon>PACMAD clade</taxon>
        <taxon>Panicoideae</taxon>
        <taxon>Andropogonodae</taxon>
        <taxon>Andropogoneae</taxon>
        <taxon>Tripsacinae</taxon>
        <taxon>Zea</taxon>
    </lineage>
</organism>
<evidence type="ECO:0000313" key="3">
    <source>
        <dbReference type="Proteomes" id="UP000251960"/>
    </source>
</evidence>
<feature type="compositionally biased region" description="Low complexity" evidence="1">
    <location>
        <begin position="1"/>
        <end position="11"/>
    </location>
</feature>
<feature type="region of interest" description="Disordered" evidence="1">
    <location>
        <begin position="1"/>
        <end position="49"/>
    </location>
</feature>
<dbReference type="AlphaFoldDB" id="A0A3L6DMW8"/>
<name>A0A3L6DMW8_MAIZE</name>
<feature type="compositionally biased region" description="Low complexity" evidence="1">
    <location>
        <begin position="202"/>
        <end position="215"/>
    </location>
</feature>
<sequence>PAPGHLSLEPHSPSPPPSFAHLQTPLSPPPRCAHARAPPPLNRRRPSSFPRRRWSSAVLFATVSSAPTSATRDTLQFPLPLSISLCPRSPAALRAAAEVRHRRPGPSSRHCRHRGVPGARLEVRNLSRPSRPLYCLLSRLIARRSPFAPPPSRFAVDRPPPVPLPRPSPHQKTPRAFPNLSGRSGRPRDPQTPAPLVSGEFSAAGTSAAAPASRRGGQGRPPDPRRPSQIGRPCFN</sequence>
<protein>
    <submittedName>
        <fullName evidence="2">Uncharacterized protein</fullName>
    </submittedName>
</protein>
<dbReference type="EMBL" id="NCVQ01000009">
    <property type="protein sequence ID" value="PWZ10020.1"/>
    <property type="molecule type" value="Genomic_DNA"/>
</dbReference>
<evidence type="ECO:0000313" key="2">
    <source>
        <dbReference type="EMBL" id="PWZ10020.1"/>
    </source>
</evidence>